<sequence>MNLSVSNQVYSPSFTANINKISQAVTNNENLQNVCNMTKNNLLRKFHELYGEPIAAEFVQHLKVENLKYLYSLASKVDLSGYLRIELRNLQQFSQMEMHKLKQIEPLLLSKNDLGLWNYPAEYVLNFGCLDKKQQATLLNLVQCNVTPFSAKSIIEYPDLNWDKTVDKARAIKNHYGDDLREIEFYSNSKGENFFLADVQLHDNKKPAWLNYKRITVKLDDDVNAFAGINKQTKIAALVDDLYAKITRQLNIYSEKNLEDDIAKISKAVPEATLSEILTTIQKITQFANYSSLSDIAEQLTHNRITAFDSVGELNKYFEYFHENKGLFKLSNSKEKLGSIVTLNDLNNKDTLQIITENVAANNLTLINLEGFSDGVNLFGDDRNLPLKAVSVLKKAKAFQTKYPDADFAECVSFVLNNPIEAKLKKLGLSAIRVSIENPATKTGILKQIQPVVPSKERIKTTIESIADRYSITKRSYNNLSKSIAEYFNSNIQVYSKQSMIQALEELNNKIAEYLQSHNIPKENLYLLQHRMRNVKSFDILMKMYKDLFNFPESRMIQADDVQDLNKYPKNSAFLILDDIIGSGDSMIGTADYCTSAKKLNKDKFIIFVPITATETGLANVNKYITKHSRSKNDTIIFLDKNVLEKADGYKIFKNWYLKMKSFLGSSNINDKGFKEQALNVSFPYMAPDNNSFISANLQDLFLVNDSCIKNKPYSFEKLKKKAADYDLFGQDEKYILQNSVNDKAPTFIDKIKFLIRTKLRKEK</sequence>
<comment type="caution">
    <text evidence="2">The sequence shown here is derived from an EMBL/GenBank/DDBJ whole genome shotgun (WGS) entry which is preliminary data.</text>
</comment>
<reference evidence="2" key="1">
    <citation type="submission" date="2020-10" db="EMBL/GenBank/DDBJ databases">
        <authorList>
            <person name="Gilroy R."/>
        </authorList>
    </citation>
    <scope>NUCLEOTIDE SEQUENCE</scope>
    <source>
        <strain evidence="2">10192</strain>
    </source>
</reference>
<gene>
    <name evidence="2" type="ORF">IAC76_02650</name>
</gene>
<accession>A0A9D9GX26</accession>
<reference evidence="2" key="2">
    <citation type="journal article" date="2021" name="PeerJ">
        <title>Extensive microbial diversity within the chicken gut microbiome revealed by metagenomics and culture.</title>
        <authorList>
            <person name="Gilroy R."/>
            <person name="Ravi A."/>
            <person name="Getino M."/>
            <person name="Pursley I."/>
            <person name="Horton D.L."/>
            <person name="Alikhan N.F."/>
            <person name="Baker D."/>
            <person name="Gharbi K."/>
            <person name="Hall N."/>
            <person name="Watson M."/>
            <person name="Adriaenssens E.M."/>
            <person name="Foster-Nyarko E."/>
            <person name="Jarju S."/>
            <person name="Secka A."/>
            <person name="Antonio M."/>
            <person name="Oren A."/>
            <person name="Chaudhuri R.R."/>
            <person name="La Ragione R."/>
            <person name="Hildebrand F."/>
            <person name="Pallen M.J."/>
        </authorList>
    </citation>
    <scope>NUCLEOTIDE SEQUENCE</scope>
    <source>
        <strain evidence="2">10192</strain>
    </source>
</reference>
<protein>
    <recommendedName>
        <fullName evidence="1">PRTase-CE domain-containing protein</fullName>
    </recommendedName>
</protein>
<dbReference type="EMBL" id="JADIND010000057">
    <property type="protein sequence ID" value="MBO8430265.1"/>
    <property type="molecule type" value="Genomic_DNA"/>
</dbReference>
<feature type="domain" description="PRTase-CE" evidence="1">
    <location>
        <begin position="490"/>
        <end position="691"/>
    </location>
</feature>
<dbReference type="AlphaFoldDB" id="A0A9D9GX26"/>
<organism evidence="2 3">
    <name type="scientific">Candidatus Scatousia excrementipullorum</name>
    <dbReference type="NCBI Taxonomy" id="2840936"/>
    <lineage>
        <taxon>Bacteria</taxon>
        <taxon>Candidatus Scatousia</taxon>
    </lineage>
</organism>
<evidence type="ECO:0000313" key="3">
    <source>
        <dbReference type="Proteomes" id="UP000823632"/>
    </source>
</evidence>
<evidence type="ECO:0000259" key="1">
    <source>
        <dbReference type="Pfam" id="PF24390"/>
    </source>
</evidence>
<evidence type="ECO:0000313" key="2">
    <source>
        <dbReference type="EMBL" id="MBO8430265.1"/>
    </source>
</evidence>
<proteinExistence type="predicted"/>
<name>A0A9D9GX26_9BACT</name>
<dbReference type="InterPro" id="IPR056920">
    <property type="entry name" value="PRTase-CE"/>
</dbReference>
<dbReference type="Proteomes" id="UP000823632">
    <property type="component" value="Unassembled WGS sequence"/>
</dbReference>
<dbReference type="Pfam" id="PF24390">
    <property type="entry name" value="PRTase-CE"/>
    <property type="match status" value="1"/>
</dbReference>